<reference evidence="9" key="1">
    <citation type="submission" date="2023-06" db="EMBL/GenBank/DDBJ databases">
        <title>Genome-scale phylogeny and comparative genomics of the fungal order Sordariales.</title>
        <authorList>
            <consortium name="Lawrence Berkeley National Laboratory"/>
            <person name="Hensen N."/>
            <person name="Bonometti L."/>
            <person name="Westerberg I."/>
            <person name="Brannstrom I.O."/>
            <person name="Guillou S."/>
            <person name="Cros-Aarteil S."/>
            <person name="Calhoun S."/>
            <person name="Haridas S."/>
            <person name="Kuo A."/>
            <person name="Mondo S."/>
            <person name="Pangilinan J."/>
            <person name="Riley R."/>
            <person name="Labutti K."/>
            <person name="Andreopoulos B."/>
            <person name="Lipzen A."/>
            <person name="Chen C."/>
            <person name="Yanf M."/>
            <person name="Daum C."/>
            <person name="Ng V."/>
            <person name="Clum A."/>
            <person name="Steindorff A."/>
            <person name="Ohm R."/>
            <person name="Martin F."/>
            <person name="Silar P."/>
            <person name="Natvig D."/>
            <person name="Lalanne C."/>
            <person name="Gautier V."/>
            <person name="Ament-Velasquez S.L."/>
            <person name="Kruys A."/>
            <person name="Hutchinson M.I."/>
            <person name="Powell A.J."/>
            <person name="Barry K."/>
            <person name="Miller A.N."/>
            <person name="Grigoriev I.V."/>
            <person name="Debuchy R."/>
            <person name="Gladieux P."/>
            <person name="Thoren M.H."/>
            <person name="Johannesson H."/>
        </authorList>
    </citation>
    <scope>NUCLEOTIDE SEQUENCE</scope>
    <source>
        <strain evidence="9">8032-3</strain>
    </source>
</reference>
<dbReference type="PANTHER" id="PTHR39469:SF1">
    <property type="entry name" value="DUF4203 DOMAIN-CONTAINING PROTEIN"/>
    <property type="match status" value="1"/>
</dbReference>
<feature type="region of interest" description="Disordered" evidence="5">
    <location>
        <begin position="932"/>
        <end position="982"/>
    </location>
</feature>
<organism evidence="9 10">
    <name type="scientific">Phialemonium atrogriseum</name>
    <dbReference type="NCBI Taxonomy" id="1093897"/>
    <lineage>
        <taxon>Eukaryota</taxon>
        <taxon>Fungi</taxon>
        <taxon>Dikarya</taxon>
        <taxon>Ascomycota</taxon>
        <taxon>Pezizomycotina</taxon>
        <taxon>Sordariomycetes</taxon>
        <taxon>Sordariomycetidae</taxon>
        <taxon>Cephalothecales</taxon>
        <taxon>Cephalothecaceae</taxon>
        <taxon>Phialemonium</taxon>
    </lineage>
</organism>
<feature type="compositionally biased region" description="Acidic residues" evidence="5">
    <location>
        <begin position="722"/>
        <end position="736"/>
    </location>
</feature>
<feature type="transmembrane region" description="Helical" evidence="6">
    <location>
        <begin position="183"/>
        <end position="202"/>
    </location>
</feature>
<dbReference type="Proteomes" id="UP001244011">
    <property type="component" value="Unassembled WGS sequence"/>
</dbReference>
<dbReference type="RefSeq" id="XP_060285501.1">
    <property type="nucleotide sequence ID" value="XM_060423829.1"/>
</dbReference>
<feature type="signal peptide" evidence="7">
    <location>
        <begin position="1"/>
        <end position="24"/>
    </location>
</feature>
<feature type="compositionally biased region" description="Low complexity" evidence="5">
    <location>
        <begin position="670"/>
        <end position="682"/>
    </location>
</feature>
<dbReference type="InterPro" id="IPR025256">
    <property type="entry name" value="TM7S3/TM198-like_dom"/>
</dbReference>
<evidence type="ECO:0000256" key="7">
    <source>
        <dbReference type="SAM" id="SignalP"/>
    </source>
</evidence>
<feature type="transmembrane region" description="Helical" evidence="6">
    <location>
        <begin position="209"/>
        <end position="229"/>
    </location>
</feature>
<evidence type="ECO:0000256" key="3">
    <source>
        <dbReference type="ARBA" id="ARBA00022989"/>
    </source>
</evidence>
<feature type="compositionally biased region" description="Polar residues" evidence="5">
    <location>
        <begin position="969"/>
        <end position="981"/>
    </location>
</feature>
<dbReference type="PANTHER" id="PTHR39469">
    <property type="entry name" value="CHROMOSOME 1, WHOLE GENOME SHOTGUN SEQUENCE"/>
    <property type="match status" value="1"/>
</dbReference>
<feature type="compositionally biased region" description="Low complexity" evidence="5">
    <location>
        <begin position="936"/>
        <end position="954"/>
    </location>
</feature>
<keyword evidence="10" id="KW-1185">Reference proteome</keyword>
<feature type="region of interest" description="Disordered" evidence="5">
    <location>
        <begin position="706"/>
        <end position="863"/>
    </location>
</feature>
<sequence length="1089" mass="115531">MILPRPFGTRTLLCLWLCLNLAVAVLVNPIRRDDGPSSIASPDPTPAPSPTHGGDIASAPVDSSKTPETPETPASSSKPSTTTSTPSSVSPTPSVVGGGASLNSTLFNSTILAGELPISPKITPAWAASGVILLGAGVIYTLVGIKSKVLHVFFSVAALGSLGTTVLILYIMTPPIREAIQGAYVAAIVCTGFILGGASIVFKDTTESAACFLGGFCFGMWLLCLRPGGLLPEKGTKVAVITVFAVAVFALYFIRRIRTYVLIGGISFSGATAIVLGIDCFSRAGLKEFWAYIWALNDNLFPIGTKTYPINKGMRVELAVTVVIAGAGVASQLRLWKVIRERREKRDTERTERNRSREDEEEIAGRRIEGENDRERRQWERVYGNGAPHDSLRGSADSGVGDMDSEKRLRNIDTAVAATPGTRSPADENLEMAGISPDHSGAPETAIPQITGGGVITVRPDKGGIDANLSHAVPFQFGVAAPGHDGDERSSVATFADEDGDMRSVMGSKRNSMVNRLSAGSAKLLRSLSQRSRGNNSEMGENPGESQEELVMSRYSHHDDNDSLAANRDALSVDDSDVDTVRDGKGGGAERDIEIGEDNGTQGSDAASEATGMEVPNTLEVDGVEEPAPESSGASDQVAKTDVTAAARGISSTERGSTKGSDEVSRKARSLASRDSASANLSQGNLPGALSRVAMSYRTNEWAKHLSLAETPEPEVFQLNESSEESSPEAMIDDEPAAPLDMEELQKTAENATPPPAAPRSASAMSNYSQAPTLPRSNSQPSLYQAASGLEPYRALSKAHHRRTSIPYAEPIAEEGDGETDQPAEGNDSSGPSTNPSPIPAGPSASAPNLAIHPPVPGVVSYSSPQTLIGMRDMFLRSKSQPSFYLPSPTPEPAMTPAASRSASYASLNAATADELPLSYRRELMRMPSLATTHYNNNSNDNSNDNSNNSSSSNLVDGGAPAADAVPYNSHQPQRHSSSTPDALRWAQMASFRSSVAADLRGGAPIIGSAGGVAGGAVHAKQRDGEVRRSVDAQRSYLLGLRDADARRREARRMERERGDRQFEMRMRSGDLVEAHREAMRRLQGEVKD</sequence>
<feature type="chain" id="PRO_5042608970" description="TM7S3/TM198-like domain-containing protein" evidence="7">
    <location>
        <begin position="25"/>
        <end position="1089"/>
    </location>
</feature>
<dbReference type="AlphaFoldDB" id="A0AAJ0FNH1"/>
<feature type="compositionally biased region" description="Polar residues" evidence="5">
    <location>
        <begin position="527"/>
        <end position="539"/>
    </location>
</feature>
<feature type="region of interest" description="Disordered" evidence="5">
    <location>
        <begin position="36"/>
        <end position="94"/>
    </location>
</feature>
<feature type="compositionally biased region" description="Polar residues" evidence="5">
    <location>
        <begin position="765"/>
        <end position="785"/>
    </location>
</feature>
<feature type="compositionally biased region" description="Basic and acidic residues" evidence="5">
    <location>
        <begin position="579"/>
        <end position="594"/>
    </location>
</feature>
<keyword evidence="3 6" id="KW-1133">Transmembrane helix</keyword>
<protein>
    <recommendedName>
        <fullName evidence="8">TM7S3/TM198-like domain-containing protein</fullName>
    </recommendedName>
</protein>
<dbReference type="GO" id="GO:0016020">
    <property type="term" value="C:membrane"/>
    <property type="evidence" value="ECO:0007669"/>
    <property type="project" value="UniProtKB-SubCell"/>
</dbReference>
<evidence type="ECO:0000256" key="6">
    <source>
        <dbReference type="SAM" id="Phobius"/>
    </source>
</evidence>
<feature type="transmembrane region" description="Helical" evidence="6">
    <location>
        <begin position="260"/>
        <end position="278"/>
    </location>
</feature>
<feature type="compositionally biased region" description="Basic and acidic residues" evidence="5">
    <location>
        <begin position="656"/>
        <end position="666"/>
    </location>
</feature>
<evidence type="ECO:0000256" key="1">
    <source>
        <dbReference type="ARBA" id="ARBA00004141"/>
    </source>
</evidence>
<dbReference type="GeneID" id="85307016"/>
<evidence type="ECO:0000256" key="5">
    <source>
        <dbReference type="SAM" id="MobiDB-lite"/>
    </source>
</evidence>
<feature type="compositionally biased region" description="Low complexity" evidence="5">
    <location>
        <begin position="63"/>
        <end position="94"/>
    </location>
</feature>
<evidence type="ECO:0000313" key="10">
    <source>
        <dbReference type="Proteomes" id="UP001244011"/>
    </source>
</evidence>
<keyword evidence="7" id="KW-0732">Signal</keyword>
<feature type="region of interest" description="Disordered" evidence="5">
    <location>
        <begin position="480"/>
        <end position="511"/>
    </location>
</feature>
<evidence type="ECO:0000313" key="9">
    <source>
        <dbReference type="EMBL" id="KAK1769288.1"/>
    </source>
</evidence>
<feature type="transmembrane region" description="Helical" evidence="6">
    <location>
        <begin position="235"/>
        <end position="253"/>
    </location>
</feature>
<feature type="compositionally biased region" description="Acidic residues" evidence="5">
    <location>
        <begin position="812"/>
        <end position="822"/>
    </location>
</feature>
<name>A0AAJ0FNH1_9PEZI</name>
<feature type="region of interest" description="Disordered" evidence="5">
    <location>
        <begin position="526"/>
        <end position="688"/>
    </location>
</feature>
<feature type="domain" description="TM7S3/TM198-like" evidence="8">
    <location>
        <begin position="130"/>
        <end position="333"/>
    </location>
</feature>
<comment type="subcellular location">
    <subcellularLocation>
        <location evidence="1">Membrane</location>
        <topology evidence="1">Multi-pass membrane protein</topology>
    </subcellularLocation>
</comment>
<feature type="transmembrane region" description="Helical" evidence="6">
    <location>
        <begin position="150"/>
        <end position="171"/>
    </location>
</feature>
<evidence type="ECO:0000259" key="8">
    <source>
        <dbReference type="Pfam" id="PF13886"/>
    </source>
</evidence>
<proteinExistence type="predicted"/>
<accession>A0AAJ0FNH1</accession>
<dbReference type="Pfam" id="PF13886">
    <property type="entry name" value="TM7S3_TM198"/>
    <property type="match status" value="1"/>
</dbReference>
<evidence type="ECO:0000256" key="4">
    <source>
        <dbReference type="ARBA" id="ARBA00023136"/>
    </source>
</evidence>
<comment type="caution">
    <text evidence="9">The sequence shown here is derived from an EMBL/GenBank/DDBJ whole genome shotgun (WGS) entry which is preliminary data.</text>
</comment>
<keyword evidence="2 6" id="KW-0812">Transmembrane</keyword>
<keyword evidence="4 6" id="KW-0472">Membrane</keyword>
<evidence type="ECO:0000256" key="2">
    <source>
        <dbReference type="ARBA" id="ARBA00022692"/>
    </source>
</evidence>
<gene>
    <name evidence="9" type="ORF">QBC33DRAFT_349929</name>
</gene>
<feature type="transmembrane region" description="Helical" evidence="6">
    <location>
        <begin position="125"/>
        <end position="143"/>
    </location>
</feature>
<feature type="region of interest" description="Disordered" evidence="5">
    <location>
        <begin position="381"/>
        <end position="404"/>
    </location>
</feature>
<dbReference type="EMBL" id="MU839003">
    <property type="protein sequence ID" value="KAK1769288.1"/>
    <property type="molecule type" value="Genomic_DNA"/>
</dbReference>